<keyword evidence="3" id="KW-0396">Initiation factor</keyword>
<gene>
    <name evidence="3" type="ordered locus">Mflv_0879</name>
</gene>
<evidence type="ECO:0000259" key="2">
    <source>
        <dbReference type="Pfam" id="PF04760"/>
    </source>
</evidence>
<dbReference type="Gene3D" id="1.10.10.2480">
    <property type="match status" value="1"/>
</dbReference>
<reference evidence="3" key="1">
    <citation type="submission" date="2007-04" db="EMBL/GenBank/DDBJ databases">
        <authorList>
            <consortium name="US DOE Joint Genome Institute"/>
            <person name="Copeland A."/>
            <person name="Lucas S."/>
            <person name="Lapidus A."/>
            <person name="Barry K."/>
            <person name="Detter J.C."/>
            <person name="Glavina del Rio T."/>
            <person name="Hammon N."/>
            <person name="Israni S."/>
            <person name="Dalin E."/>
            <person name="Tice H."/>
            <person name="Pitluck S."/>
            <person name="Chain P."/>
            <person name="Malfatti S."/>
            <person name="Shin M."/>
            <person name="Vergez L."/>
            <person name="Schmutz J."/>
            <person name="Larimer F."/>
            <person name="Land M."/>
            <person name="Hauser L."/>
            <person name="Kyrpides N."/>
            <person name="Mikhailova N."/>
            <person name="Miller C."/>
            <person name="Richardson P."/>
        </authorList>
    </citation>
    <scope>NUCLEOTIDE SEQUENCE</scope>
    <source>
        <strain evidence="3">PYR-GCK</strain>
    </source>
</reference>
<dbReference type="GO" id="GO:0003743">
    <property type="term" value="F:translation initiation factor activity"/>
    <property type="evidence" value="ECO:0007669"/>
    <property type="project" value="UniProtKB-KW"/>
</dbReference>
<organism evidence="3">
    <name type="scientific">Mycolicibacterium gilvum (strain PYR-GCK)</name>
    <name type="common">Mycobacterium gilvum (strain PYR-GCK)</name>
    <dbReference type="NCBI Taxonomy" id="350054"/>
    <lineage>
        <taxon>Bacteria</taxon>
        <taxon>Bacillati</taxon>
        <taxon>Actinomycetota</taxon>
        <taxon>Actinomycetes</taxon>
        <taxon>Mycobacteriales</taxon>
        <taxon>Mycobacteriaceae</taxon>
        <taxon>Mycolicibacterium</taxon>
    </lineage>
</organism>
<keyword evidence="3" id="KW-0648">Protein biosynthesis</keyword>
<feature type="region of interest" description="Disordered" evidence="1">
    <location>
        <begin position="95"/>
        <end position="114"/>
    </location>
</feature>
<dbReference type="InterPro" id="IPR006847">
    <property type="entry name" value="IF2_N"/>
</dbReference>
<evidence type="ECO:0000313" key="3">
    <source>
        <dbReference type="EMBL" id="ABP43363.1"/>
    </source>
</evidence>
<feature type="domain" description="Translation initiation factor IF-2 N-terminal" evidence="2">
    <location>
        <begin position="10"/>
        <end position="58"/>
    </location>
</feature>
<dbReference type="KEGG" id="mgi:Mflv_0879"/>
<sequence>MKLNPPPRRKLRVHELAAELGWTSRQLLAELDDRGEFVKSAASTLEAPVVRAIRRDFAPTPAPPHEEDVYPPESYGLSSSATAADKLDKSFDEALRRVKSRSQSSPSGSHQSKWTPPVLAALLEEVVAERGSCPSSRDRKEAQRLHRDWAAACLCGLDDDEAVMIAWIRLSGGRRPMLAAELSRAGIAPEEAALRLGYGGREDVRWPSVYERFRDRKITRSEAIVAIRQWRERHRAG</sequence>
<dbReference type="STRING" id="350054.Mflv_0879"/>
<dbReference type="HOGENOM" id="CLU_1169630_0_0_11"/>
<proteinExistence type="predicted"/>
<dbReference type="AlphaFoldDB" id="A4T4N4"/>
<feature type="compositionally biased region" description="Low complexity" evidence="1">
    <location>
        <begin position="101"/>
        <end position="114"/>
    </location>
</feature>
<reference evidence="3" key="2">
    <citation type="journal article" date="2013" name="PLoS ONE">
        <title>A Gene Expression Study of the Activities of Aromatic Ring-Cleavage Dioxygenases in Mycobacterium gilvum PYR-GCK to Changes in Salinity and pH during Pyrene Degradation.</title>
        <authorList>
            <person name="Badejo A.C."/>
            <person name="Badejo A.O."/>
            <person name="Shin K.H."/>
            <person name="Chai Y.G."/>
        </authorList>
    </citation>
    <scope>NUCLEOTIDE SEQUENCE [LARGE SCALE GENOMIC DNA]</scope>
    <source>
        <strain evidence="3">PYR-GCK</strain>
    </source>
</reference>
<feature type="region of interest" description="Disordered" evidence="1">
    <location>
        <begin position="56"/>
        <end position="82"/>
    </location>
</feature>
<accession>A4T4N4</accession>
<protein>
    <submittedName>
        <fullName evidence="3">Translation initiation factor IF-2 domain protein</fullName>
    </submittedName>
</protein>
<evidence type="ECO:0000256" key="1">
    <source>
        <dbReference type="SAM" id="MobiDB-lite"/>
    </source>
</evidence>
<dbReference type="OrthoDB" id="9811804at2"/>
<name>A4T4N4_MYCGI</name>
<dbReference type="Pfam" id="PF04760">
    <property type="entry name" value="IF2_N"/>
    <property type="match status" value="1"/>
</dbReference>
<dbReference type="eggNOG" id="COG3266">
    <property type="taxonomic scope" value="Bacteria"/>
</dbReference>
<dbReference type="EMBL" id="CP000656">
    <property type="protein sequence ID" value="ABP43363.1"/>
    <property type="molecule type" value="Genomic_DNA"/>
</dbReference>